<dbReference type="AlphaFoldDB" id="A0A7J6VMU4"/>
<comment type="caution">
    <text evidence="1">The sequence shown here is derived from an EMBL/GenBank/DDBJ whole genome shotgun (WGS) entry which is preliminary data.</text>
</comment>
<dbReference type="EMBL" id="JABWDY010029324">
    <property type="protein sequence ID" value="KAF5186419.1"/>
    <property type="molecule type" value="Genomic_DNA"/>
</dbReference>
<organism evidence="1 2">
    <name type="scientific">Thalictrum thalictroides</name>
    <name type="common">Rue-anemone</name>
    <name type="synonym">Anemone thalictroides</name>
    <dbReference type="NCBI Taxonomy" id="46969"/>
    <lineage>
        <taxon>Eukaryota</taxon>
        <taxon>Viridiplantae</taxon>
        <taxon>Streptophyta</taxon>
        <taxon>Embryophyta</taxon>
        <taxon>Tracheophyta</taxon>
        <taxon>Spermatophyta</taxon>
        <taxon>Magnoliopsida</taxon>
        <taxon>Ranunculales</taxon>
        <taxon>Ranunculaceae</taxon>
        <taxon>Thalictroideae</taxon>
        <taxon>Thalictrum</taxon>
    </lineage>
</organism>
<sequence length="177" mass="20387">MDMVKVGPNHFVCKVYHQENMDRIETGQPWQILGCIVLIEPFSSPMDPDFIIFKRVPLRICFNCLLLEYLVIDTIRDITSDTGEVIKELPDRLLPRIANGFRGHDQFHCNATLPPPPQPEPLIGVNMMPPVHMWPHQIIREQAIILKSPLQHQEQNHPAGPIIRQHIDLQMGLQEDL</sequence>
<protein>
    <recommendedName>
        <fullName evidence="3">DUF4283 domain-containing protein</fullName>
    </recommendedName>
</protein>
<reference evidence="1 2" key="1">
    <citation type="submission" date="2020-06" db="EMBL/GenBank/DDBJ databases">
        <title>Transcriptomic and genomic resources for Thalictrum thalictroides and T. hernandezii: Facilitating candidate gene discovery in an emerging model plant lineage.</title>
        <authorList>
            <person name="Arias T."/>
            <person name="Riano-Pachon D.M."/>
            <person name="Di Stilio V.S."/>
        </authorList>
    </citation>
    <scope>NUCLEOTIDE SEQUENCE [LARGE SCALE GENOMIC DNA]</scope>
    <source>
        <strain evidence="2">cv. WT478/WT964</strain>
        <tissue evidence="1">Leaves</tissue>
    </source>
</reference>
<gene>
    <name evidence="1" type="ORF">FRX31_023994</name>
</gene>
<evidence type="ECO:0000313" key="1">
    <source>
        <dbReference type="EMBL" id="KAF5186419.1"/>
    </source>
</evidence>
<keyword evidence="2" id="KW-1185">Reference proteome</keyword>
<evidence type="ECO:0000313" key="2">
    <source>
        <dbReference type="Proteomes" id="UP000554482"/>
    </source>
</evidence>
<evidence type="ECO:0008006" key="3">
    <source>
        <dbReference type="Google" id="ProtNLM"/>
    </source>
</evidence>
<dbReference type="Proteomes" id="UP000554482">
    <property type="component" value="Unassembled WGS sequence"/>
</dbReference>
<proteinExistence type="predicted"/>
<accession>A0A7J6VMU4</accession>
<name>A0A7J6VMU4_THATH</name>